<evidence type="ECO:0008006" key="10">
    <source>
        <dbReference type="Google" id="ProtNLM"/>
    </source>
</evidence>
<evidence type="ECO:0000256" key="3">
    <source>
        <dbReference type="ARBA" id="ARBA00022741"/>
    </source>
</evidence>
<evidence type="ECO:0000256" key="2">
    <source>
        <dbReference type="ARBA" id="ARBA00022737"/>
    </source>
</evidence>
<feature type="domain" description="Disease resistance protein winged helix" evidence="6">
    <location>
        <begin position="119"/>
        <end position="185"/>
    </location>
</feature>
<sequence>MQPNMDNNIRVESLPPGEAFKLFEEKVGSETLQMHPDICKLAEAVVEECAGLPLALITIGRAMASKRTPHEWKYAIEVLRQSTASVFPGVGKEMFPKLKFSYDCLADEKVKSCFLYCSLYPEDKSIEKDELIHCWIGEGLLDEHTNLSSARNRGHFIIGSLIDACLLEKQGNHRIKMHDVIRDMALWIAGESEEKFFVKSGVQLKEQPKDKKWEEVIRMSVMDNLIENLTDILACPNLQTLFLGRNRLKVIINDFFNFMPMLRVLDLSHNMNLKELPVGIGNLVSLEHLNLSFTHIRKLPIELKALKNLKYLNLERTRRLRIIPQLISSFSKLQVLKMEGCCYQCSLVLEEMEHLNYLNVLTITFTSTSELEKALGFNKFISCAIEHVSLQGFRDSRSLNILALANLHPLYSLELSGYMVIEDVKIESSISEGVGCFHSLRSIYLFDCNQLRDASWIIFAPHLERLFIRDCQGLEEIISEEKLSEVAELKGNSNLFSKLEFLHLNNLPKMKTIYRHALLFPQLKRITILNCPMLKKFPLNSNSAKGRRLVIEGDEGWWKDVEWEDESTQIAFFPSFKHR</sequence>
<dbReference type="InterPro" id="IPR036388">
    <property type="entry name" value="WH-like_DNA-bd_sf"/>
</dbReference>
<accession>A0A7J9DEE9</accession>
<dbReference type="InterPro" id="IPR058922">
    <property type="entry name" value="WHD_DRP"/>
</dbReference>
<evidence type="ECO:0000259" key="6">
    <source>
        <dbReference type="Pfam" id="PF23559"/>
    </source>
</evidence>
<feature type="domain" description="Disease resistance protein At4g27190-like leucine-rich repeats" evidence="5">
    <location>
        <begin position="434"/>
        <end position="536"/>
    </location>
</feature>
<dbReference type="GO" id="GO:0006952">
    <property type="term" value="P:defense response"/>
    <property type="evidence" value="ECO:0007669"/>
    <property type="project" value="UniProtKB-KW"/>
</dbReference>
<organism evidence="8 9">
    <name type="scientific">Gossypium trilobum</name>
    <dbReference type="NCBI Taxonomy" id="34281"/>
    <lineage>
        <taxon>Eukaryota</taxon>
        <taxon>Viridiplantae</taxon>
        <taxon>Streptophyta</taxon>
        <taxon>Embryophyta</taxon>
        <taxon>Tracheophyta</taxon>
        <taxon>Spermatophyta</taxon>
        <taxon>Magnoliopsida</taxon>
        <taxon>eudicotyledons</taxon>
        <taxon>Gunneridae</taxon>
        <taxon>Pentapetalae</taxon>
        <taxon>rosids</taxon>
        <taxon>malvids</taxon>
        <taxon>Malvales</taxon>
        <taxon>Malvaceae</taxon>
        <taxon>Malvoideae</taxon>
        <taxon>Gossypium</taxon>
    </lineage>
</organism>
<dbReference type="FunFam" id="1.10.10.10:FF:000322">
    <property type="entry name" value="Probable disease resistance protein At1g63360"/>
    <property type="match status" value="1"/>
</dbReference>
<dbReference type="GO" id="GO:0005524">
    <property type="term" value="F:ATP binding"/>
    <property type="evidence" value="ECO:0007669"/>
    <property type="project" value="UniProtKB-KW"/>
</dbReference>
<keyword evidence="4" id="KW-0611">Plant defense</keyword>
<name>A0A7J9DEE9_9ROSI</name>
<evidence type="ECO:0000256" key="1">
    <source>
        <dbReference type="ARBA" id="ARBA00022614"/>
    </source>
</evidence>
<dbReference type="Proteomes" id="UP000593568">
    <property type="component" value="Unassembled WGS sequence"/>
</dbReference>
<proteinExistence type="predicted"/>
<dbReference type="SMART" id="SM00369">
    <property type="entry name" value="LRR_TYP"/>
    <property type="match status" value="3"/>
</dbReference>
<dbReference type="Pfam" id="PF23559">
    <property type="entry name" value="WHD_DRP"/>
    <property type="match status" value="1"/>
</dbReference>
<gene>
    <name evidence="8" type="ORF">Gotri_021799</name>
</gene>
<evidence type="ECO:0000313" key="8">
    <source>
        <dbReference type="EMBL" id="MBA0758835.1"/>
    </source>
</evidence>
<dbReference type="AlphaFoldDB" id="A0A7J9DEE9"/>
<evidence type="ECO:0000259" key="5">
    <source>
        <dbReference type="Pfam" id="PF23247"/>
    </source>
</evidence>
<dbReference type="Gene3D" id="1.10.8.430">
    <property type="entry name" value="Helical domain of apoptotic protease-activating factors"/>
    <property type="match status" value="1"/>
</dbReference>
<keyword evidence="2" id="KW-0677">Repeat</keyword>
<protein>
    <recommendedName>
        <fullName evidence="10">NB-ARC domain-containing protein</fullName>
    </recommendedName>
</protein>
<dbReference type="PRINTS" id="PR00364">
    <property type="entry name" value="DISEASERSIST"/>
</dbReference>
<keyword evidence="9" id="KW-1185">Reference proteome</keyword>
<dbReference type="FunFam" id="1.10.8.430:FF:000003">
    <property type="entry name" value="Probable disease resistance protein At5g66910"/>
    <property type="match status" value="1"/>
</dbReference>
<keyword evidence="3" id="KW-0547">Nucleotide-binding</keyword>
<dbReference type="PANTHER" id="PTHR33463">
    <property type="entry name" value="NB-ARC DOMAIN-CONTAINING PROTEIN-RELATED"/>
    <property type="match status" value="1"/>
</dbReference>
<dbReference type="InterPro" id="IPR042197">
    <property type="entry name" value="Apaf_helical"/>
</dbReference>
<dbReference type="Pfam" id="PF23598">
    <property type="entry name" value="LRR_14"/>
    <property type="match status" value="1"/>
</dbReference>
<keyword evidence="1" id="KW-0433">Leucine-rich repeat</keyword>
<evidence type="ECO:0000259" key="7">
    <source>
        <dbReference type="Pfam" id="PF23598"/>
    </source>
</evidence>
<dbReference type="SUPFAM" id="SSF52058">
    <property type="entry name" value="L domain-like"/>
    <property type="match status" value="1"/>
</dbReference>
<dbReference type="GO" id="GO:0043531">
    <property type="term" value="F:ADP binding"/>
    <property type="evidence" value="ECO:0007669"/>
    <property type="project" value="InterPro"/>
</dbReference>
<dbReference type="InterPro" id="IPR027417">
    <property type="entry name" value="P-loop_NTPase"/>
</dbReference>
<evidence type="ECO:0000313" key="9">
    <source>
        <dbReference type="Proteomes" id="UP000593568"/>
    </source>
</evidence>
<dbReference type="Pfam" id="PF23247">
    <property type="entry name" value="LRR_RPS2"/>
    <property type="match status" value="1"/>
</dbReference>
<feature type="domain" description="Disease resistance R13L4/SHOC-2-like LRR" evidence="7">
    <location>
        <begin position="256"/>
        <end position="375"/>
    </location>
</feature>
<evidence type="ECO:0000256" key="4">
    <source>
        <dbReference type="ARBA" id="ARBA00022821"/>
    </source>
</evidence>
<comment type="caution">
    <text evidence="8">The sequence shown here is derived from an EMBL/GenBank/DDBJ whole genome shotgun (WGS) entry which is preliminary data.</text>
</comment>
<dbReference type="EMBL" id="JABEZW010000002">
    <property type="protein sequence ID" value="MBA0758835.1"/>
    <property type="molecule type" value="Genomic_DNA"/>
</dbReference>
<dbReference type="SUPFAM" id="SSF52540">
    <property type="entry name" value="P-loop containing nucleoside triphosphate hydrolases"/>
    <property type="match status" value="1"/>
</dbReference>
<reference evidence="8 9" key="1">
    <citation type="journal article" date="2019" name="Genome Biol. Evol.">
        <title>Insights into the evolution of the New World diploid cottons (Gossypium, subgenus Houzingenia) based on genome sequencing.</title>
        <authorList>
            <person name="Grover C.E."/>
            <person name="Arick M.A. 2nd"/>
            <person name="Thrash A."/>
            <person name="Conover J.L."/>
            <person name="Sanders W.S."/>
            <person name="Peterson D.G."/>
            <person name="Frelichowski J.E."/>
            <person name="Scheffler J.A."/>
            <person name="Scheffler B.E."/>
            <person name="Wendel J.F."/>
        </authorList>
    </citation>
    <scope>NUCLEOTIDE SEQUENCE [LARGE SCALE GENOMIC DNA]</scope>
    <source>
        <strain evidence="8">8</strain>
        <tissue evidence="8">Leaf</tissue>
    </source>
</reference>
<dbReference type="InterPro" id="IPR050905">
    <property type="entry name" value="Plant_NBS-LRR"/>
</dbReference>
<dbReference type="Gene3D" id="1.10.10.10">
    <property type="entry name" value="Winged helix-like DNA-binding domain superfamily/Winged helix DNA-binding domain"/>
    <property type="match status" value="1"/>
</dbReference>
<dbReference type="InterPro" id="IPR057135">
    <property type="entry name" value="At4g27190-like_LRR"/>
</dbReference>
<dbReference type="InterPro" id="IPR055414">
    <property type="entry name" value="LRR_R13L4/SHOC2-like"/>
</dbReference>
<dbReference type="InterPro" id="IPR003591">
    <property type="entry name" value="Leu-rich_rpt_typical-subtyp"/>
</dbReference>
<dbReference type="Gene3D" id="3.80.10.10">
    <property type="entry name" value="Ribonuclease Inhibitor"/>
    <property type="match status" value="2"/>
</dbReference>
<dbReference type="InterPro" id="IPR032675">
    <property type="entry name" value="LRR_dom_sf"/>
</dbReference>
<dbReference type="PANTHER" id="PTHR33463:SF220">
    <property type="entry name" value="NB-ARC DOMAIN-CONTAINING PROTEIN"/>
    <property type="match status" value="1"/>
</dbReference>